<reference evidence="3" key="1">
    <citation type="submission" date="2022-08" db="EMBL/GenBank/DDBJ databases">
        <authorList>
            <consortium name="DOE Joint Genome Institute"/>
            <person name="Min B."/>
            <person name="Riley R."/>
            <person name="Sierra-Patev S."/>
            <person name="Naranjo-Ortiz M."/>
            <person name="Looney B."/>
            <person name="Konkel Z."/>
            <person name="Slot J.C."/>
            <person name="Sakamoto Y."/>
            <person name="Steenwyk J.L."/>
            <person name="Rokas A."/>
            <person name="Carro J."/>
            <person name="Camarero S."/>
            <person name="Ferreira P."/>
            <person name="Molpeceres G."/>
            <person name="Ruiz-Duenas F.J."/>
            <person name="Serrano A."/>
            <person name="Henrissat B."/>
            <person name="Drula E."/>
            <person name="Hughes K.W."/>
            <person name="Mata J.L."/>
            <person name="Ishikawa N.K."/>
            <person name="Vargas-Isla R."/>
            <person name="Ushijima S."/>
            <person name="Smith C.A."/>
            <person name="Ahrendt S."/>
            <person name="Andreopoulos W."/>
            <person name="He G."/>
            <person name="Labutti K."/>
            <person name="Lipzen A."/>
            <person name="Ng V."/>
            <person name="Sandor L."/>
            <person name="Barry K."/>
            <person name="Martinez A.T."/>
            <person name="Xiao Y."/>
            <person name="Gibbons J.G."/>
            <person name="Terashima K."/>
            <person name="Hibbett D.S."/>
            <person name="Grigoriev I.V."/>
        </authorList>
    </citation>
    <scope>NUCLEOTIDE SEQUENCE</scope>
    <source>
        <strain evidence="3">TFB9207</strain>
    </source>
</reference>
<dbReference type="EMBL" id="MU806151">
    <property type="protein sequence ID" value="KAJ3839026.1"/>
    <property type="molecule type" value="Genomic_DNA"/>
</dbReference>
<gene>
    <name evidence="3" type="ORF">F5878DRAFT_617823</name>
</gene>
<dbReference type="AlphaFoldDB" id="A0AA38UF76"/>
<dbReference type="Proteomes" id="UP001163846">
    <property type="component" value="Unassembled WGS sequence"/>
</dbReference>
<evidence type="ECO:0000256" key="1">
    <source>
        <dbReference type="SAM" id="MobiDB-lite"/>
    </source>
</evidence>
<feature type="region of interest" description="Disordered" evidence="1">
    <location>
        <begin position="242"/>
        <end position="261"/>
    </location>
</feature>
<keyword evidence="2" id="KW-0732">Signal</keyword>
<keyword evidence="4" id="KW-1185">Reference proteome</keyword>
<name>A0AA38UF76_9AGAR</name>
<feature type="compositionally biased region" description="Basic and acidic residues" evidence="1">
    <location>
        <begin position="242"/>
        <end position="251"/>
    </location>
</feature>
<accession>A0AA38UF76</accession>
<feature type="signal peptide" evidence="2">
    <location>
        <begin position="1"/>
        <end position="22"/>
    </location>
</feature>
<feature type="compositionally biased region" description="Basic residues" evidence="1">
    <location>
        <begin position="252"/>
        <end position="261"/>
    </location>
</feature>
<organism evidence="3 4">
    <name type="scientific">Lentinula raphanica</name>
    <dbReference type="NCBI Taxonomy" id="153919"/>
    <lineage>
        <taxon>Eukaryota</taxon>
        <taxon>Fungi</taxon>
        <taxon>Dikarya</taxon>
        <taxon>Basidiomycota</taxon>
        <taxon>Agaricomycotina</taxon>
        <taxon>Agaricomycetes</taxon>
        <taxon>Agaricomycetidae</taxon>
        <taxon>Agaricales</taxon>
        <taxon>Marasmiineae</taxon>
        <taxon>Omphalotaceae</taxon>
        <taxon>Lentinula</taxon>
    </lineage>
</organism>
<comment type="caution">
    <text evidence="3">The sequence shown here is derived from an EMBL/GenBank/DDBJ whole genome shotgun (WGS) entry which is preliminary data.</text>
</comment>
<proteinExistence type="predicted"/>
<evidence type="ECO:0000313" key="3">
    <source>
        <dbReference type="EMBL" id="KAJ3839026.1"/>
    </source>
</evidence>
<evidence type="ECO:0000313" key="4">
    <source>
        <dbReference type="Proteomes" id="UP001163846"/>
    </source>
</evidence>
<feature type="chain" id="PRO_5041398828" evidence="2">
    <location>
        <begin position="23"/>
        <end position="261"/>
    </location>
</feature>
<sequence>MAVPTPMRTISIALLLLLLASALQPGLLAAPAATSVPVPMPPIEQDIDRRTGTNKVHIYGIRRLDSSETGYAETKTDNPKPDEWLQIRVGERAERQILFLGPDLGESRRRSKDHKPGLASTPKHWSIFPYNLPLGNAKPSDQSTFLIGTVRCPNFKLLEEFFGSSLDNPQISAHRSGLIHAPLKVAFPTKRKAADNNDLTYGAIEIVDRVRSFASEHKNEDFEFIEEHKDDRTVLDAWIDDRSKASEESSKTKKKTKTKKH</sequence>
<protein>
    <submittedName>
        <fullName evidence="3">Uncharacterized protein</fullName>
    </submittedName>
</protein>
<evidence type="ECO:0000256" key="2">
    <source>
        <dbReference type="SAM" id="SignalP"/>
    </source>
</evidence>